<dbReference type="InterPro" id="IPR036390">
    <property type="entry name" value="WH_DNA-bd_sf"/>
</dbReference>
<dbReference type="InterPro" id="IPR020084">
    <property type="entry name" value="NUDIX_hydrolase_CS"/>
</dbReference>
<organism evidence="6">
    <name type="scientific">freshwater metagenome</name>
    <dbReference type="NCBI Taxonomy" id="449393"/>
    <lineage>
        <taxon>unclassified sequences</taxon>
        <taxon>metagenomes</taxon>
        <taxon>ecological metagenomes</taxon>
    </lineage>
</organism>
<feature type="domain" description="Nudix hydrolase" evidence="2">
    <location>
        <begin position="12"/>
        <end position="145"/>
    </location>
</feature>
<evidence type="ECO:0000313" key="5">
    <source>
        <dbReference type="EMBL" id="CAB4835366.1"/>
    </source>
</evidence>
<evidence type="ECO:0000313" key="7">
    <source>
        <dbReference type="EMBL" id="CAB4955024.1"/>
    </source>
</evidence>
<sequence>MTNYRKRPLDVSTDIAVLTLIRDELCAVVIVRDKAPFKGLYALPGGFVHDDEDLPEAALRELAEETNLALRPDDITQVAAYGNPDRDPRKEKRVITISYVALVPDLPPTAAGTDARDAAVIPVAQLLADSPALAFDHRQLLQDAVELVRVLIEETPAATKFCQPEFTLAELRAVYEAVWSSSVHAGNFRHRVLQTPGFVESTGDKRLPAGGIGRQAELYRRGPAQQLHPAIRRPGTYFRT</sequence>
<dbReference type="EMBL" id="CAFBMT010000029">
    <property type="protein sequence ID" value="CAB4955024.1"/>
    <property type="molecule type" value="Genomic_DNA"/>
</dbReference>
<dbReference type="PROSITE" id="PS00893">
    <property type="entry name" value="NUDIX_BOX"/>
    <property type="match status" value="1"/>
</dbReference>
<dbReference type="AlphaFoldDB" id="A0A6J7CA11"/>
<evidence type="ECO:0000313" key="8">
    <source>
        <dbReference type="EMBL" id="CAB4994022.1"/>
    </source>
</evidence>
<dbReference type="Gene3D" id="1.10.10.10">
    <property type="entry name" value="Winged helix-like DNA-binding domain superfamily/Winged helix DNA-binding domain"/>
    <property type="match status" value="1"/>
</dbReference>
<dbReference type="EMBL" id="CAEZYF010000035">
    <property type="protein sequence ID" value="CAB4747394.1"/>
    <property type="molecule type" value="Genomic_DNA"/>
</dbReference>
<dbReference type="SUPFAM" id="SSF55811">
    <property type="entry name" value="Nudix"/>
    <property type="match status" value="1"/>
</dbReference>
<dbReference type="GO" id="GO:0016787">
    <property type="term" value="F:hydrolase activity"/>
    <property type="evidence" value="ECO:0007669"/>
    <property type="project" value="UniProtKB-KW"/>
</dbReference>
<dbReference type="CDD" id="cd18873">
    <property type="entry name" value="NUDIX_NadM_like"/>
    <property type="match status" value="1"/>
</dbReference>
<dbReference type="InterPro" id="IPR054105">
    <property type="entry name" value="WHD_NrtR"/>
</dbReference>
<dbReference type="SUPFAM" id="SSF46785">
    <property type="entry name" value="Winged helix' DNA-binding domain"/>
    <property type="match status" value="1"/>
</dbReference>
<evidence type="ECO:0000313" key="3">
    <source>
        <dbReference type="EMBL" id="CAB4365393.1"/>
    </source>
</evidence>
<dbReference type="EMBL" id="CAFBIY010000333">
    <property type="protein sequence ID" value="CAB4853764.1"/>
    <property type="molecule type" value="Genomic_DNA"/>
</dbReference>
<evidence type="ECO:0000313" key="4">
    <source>
        <dbReference type="EMBL" id="CAB4747394.1"/>
    </source>
</evidence>
<dbReference type="PANTHER" id="PTHR43736:SF4">
    <property type="entry name" value="SLR1690 PROTEIN"/>
    <property type="match status" value="1"/>
</dbReference>
<dbReference type="InterPro" id="IPR015797">
    <property type="entry name" value="NUDIX_hydrolase-like_dom_sf"/>
</dbReference>
<name>A0A6J7CA11_9ZZZZ</name>
<accession>A0A6J7CA11</accession>
<dbReference type="EMBL" id="CAFBOL010000042">
    <property type="protein sequence ID" value="CAB4994022.1"/>
    <property type="molecule type" value="Genomic_DNA"/>
</dbReference>
<dbReference type="InterPro" id="IPR036388">
    <property type="entry name" value="WH-like_DNA-bd_sf"/>
</dbReference>
<dbReference type="Pfam" id="PF21906">
    <property type="entry name" value="WHD_NrtR"/>
    <property type="match status" value="1"/>
</dbReference>
<protein>
    <submittedName>
        <fullName evidence="6">Unannotated protein</fullName>
    </submittedName>
</protein>
<gene>
    <name evidence="4" type="ORF">UFOPK2656_03321</name>
    <name evidence="5" type="ORF">UFOPK3099_02744</name>
    <name evidence="6" type="ORF">UFOPK3267_03302</name>
    <name evidence="7" type="ORF">UFOPK3651_03110</name>
    <name evidence="8" type="ORF">UFOPK3931_01669</name>
    <name evidence="3" type="ORF">UFOPK4189_03138</name>
</gene>
<evidence type="ECO:0000259" key="2">
    <source>
        <dbReference type="PROSITE" id="PS51462"/>
    </source>
</evidence>
<dbReference type="EMBL" id="CAESGF010000030">
    <property type="protein sequence ID" value="CAB4365393.1"/>
    <property type="molecule type" value="Genomic_DNA"/>
</dbReference>
<evidence type="ECO:0000256" key="1">
    <source>
        <dbReference type="ARBA" id="ARBA00022801"/>
    </source>
</evidence>
<dbReference type="Gene3D" id="3.90.79.10">
    <property type="entry name" value="Nucleoside Triphosphate Pyrophosphohydrolase"/>
    <property type="match status" value="1"/>
</dbReference>
<reference evidence="6" key="1">
    <citation type="submission" date="2020-05" db="EMBL/GenBank/DDBJ databases">
        <authorList>
            <person name="Chiriac C."/>
            <person name="Salcher M."/>
            <person name="Ghai R."/>
            <person name="Kavagutti S V."/>
        </authorList>
    </citation>
    <scope>NUCLEOTIDE SEQUENCE</scope>
</reference>
<dbReference type="Pfam" id="PF00293">
    <property type="entry name" value="NUDIX"/>
    <property type="match status" value="1"/>
</dbReference>
<proteinExistence type="predicted"/>
<dbReference type="PROSITE" id="PS51462">
    <property type="entry name" value="NUDIX"/>
    <property type="match status" value="1"/>
</dbReference>
<dbReference type="InterPro" id="IPR000086">
    <property type="entry name" value="NUDIX_hydrolase_dom"/>
</dbReference>
<keyword evidence="1" id="KW-0378">Hydrolase</keyword>
<dbReference type="EMBL" id="CAFAAV010000305">
    <property type="protein sequence ID" value="CAB4835366.1"/>
    <property type="molecule type" value="Genomic_DNA"/>
</dbReference>
<evidence type="ECO:0000313" key="6">
    <source>
        <dbReference type="EMBL" id="CAB4853764.1"/>
    </source>
</evidence>
<dbReference type="PANTHER" id="PTHR43736">
    <property type="entry name" value="ADP-RIBOSE PYROPHOSPHATASE"/>
    <property type="match status" value="1"/>
</dbReference>